<dbReference type="GO" id="GO:0016758">
    <property type="term" value="F:hexosyltransferase activity"/>
    <property type="evidence" value="ECO:0007669"/>
    <property type="project" value="InterPro"/>
</dbReference>
<dbReference type="GO" id="GO:0008194">
    <property type="term" value="F:UDP-glycosyltransferase activity"/>
    <property type="evidence" value="ECO:0007669"/>
    <property type="project" value="InterPro"/>
</dbReference>
<dbReference type="Proteomes" id="UP000005845">
    <property type="component" value="Unassembled WGS sequence"/>
</dbReference>
<name>H5U3Y8_9ACTN</name>
<dbReference type="Pfam" id="PF06722">
    <property type="entry name" value="EryCIII-like_C"/>
    <property type="match status" value="1"/>
</dbReference>
<dbReference type="PANTHER" id="PTHR48050">
    <property type="entry name" value="STEROL 3-BETA-GLUCOSYLTRANSFERASE"/>
    <property type="match status" value="1"/>
</dbReference>
<reference evidence="3 4" key="1">
    <citation type="submission" date="2012-02" db="EMBL/GenBank/DDBJ databases">
        <title>Whole genome shotgun sequence of Gordonia sputi NBRC 100414.</title>
        <authorList>
            <person name="Yoshida I."/>
            <person name="Hosoyama A."/>
            <person name="Tsuchikane K."/>
            <person name="Katsumata H."/>
            <person name="Yamazaki S."/>
            <person name="Fujita N."/>
        </authorList>
    </citation>
    <scope>NUCLEOTIDE SEQUENCE [LARGE SCALE GENOMIC DNA]</scope>
    <source>
        <strain evidence="3 4">NBRC 100414</strain>
    </source>
</reference>
<dbReference type="PANTHER" id="PTHR48050:SF13">
    <property type="entry name" value="STEROL 3-BETA-GLUCOSYLTRANSFERASE UGT80A2"/>
    <property type="match status" value="1"/>
</dbReference>
<dbReference type="GO" id="GO:0005975">
    <property type="term" value="P:carbohydrate metabolic process"/>
    <property type="evidence" value="ECO:0007669"/>
    <property type="project" value="InterPro"/>
</dbReference>
<proteinExistence type="predicted"/>
<evidence type="ECO:0000313" key="3">
    <source>
        <dbReference type="EMBL" id="GAB40446.1"/>
    </source>
</evidence>
<accession>H5U3Y8</accession>
<keyword evidence="4" id="KW-1185">Reference proteome</keyword>
<dbReference type="InterPro" id="IPR010610">
    <property type="entry name" value="EryCIII-like_C"/>
</dbReference>
<dbReference type="EMBL" id="BAFC01000101">
    <property type="protein sequence ID" value="GAB40446.1"/>
    <property type="molecule type" value="Genomic_DNA"/>
</dbReference>
<keyword evidence="3" id="KW-0808">Transferase</keyword>
<evidence type="ECO:0000313" key="4">
    <source>
        <dbReference type="Proteomes" id="UP000005845"/>
    </source>
</evidence>
<evidence type="ECO:0000259" key="2">
    <source>
        <dbReference type="Pfam" id="PF06722"/>
    </source>
</evidence>
<dbReference type="InterPro" id="IPR050426">
    <property type="entry name" value="Glycosyltransferase_28"/>
</dbReference>
<dbReference type="CDD" id="cd03784">
    <property type="entry name" value="GT1_Gtf-like"/>
    <property type="match status" value="1"/>
</dbReference>
<dbReference type="InterPro" id="IPR002213">
    <property type="entry name" value="UDP_glucos_trans"/>
</dbReference>
<dbReference type="AlphaFoldDB" id="H5U3Y8"/>
<gene>
    <name evidence="3" type="ORF">GOSPT_103_00230</name>
</gene>
<feature type="domain" description="Glycosyltransferase family 28 N-terminal" evidence="1">
    <location>
        <begin position="3"/>
        <end position="56"/>
    </location>
</feature>
<dbReference type="InterPro" id="IPR004276">
    <property type="entry name" value="GlycoTrans_28_N"/>
</dbReference>
<sequence length="415" mass="44668">MRIAFVMHGSRGDVQPAVALGAELRRRGHSVELAVPDDLVAGASRSGLPTRSLCPSTSELLASSLVKRDLKSWNPYKRLTALREVGSYGSAMSERVMGELADVADILVSGPMAQERAATVAESRDISFVPLHYCPIRPNHQLSPLYRPLPAAISAAAWRAADYLVSLTQRPNDRALRRRLGLPSASGTIGARLRRRGTPEIQAYDAELFPLLEREWGEQRPFTGFLLPDSLTRAKLNGHNDNSQITRILEWIRSGPAPVYVGFGSMQIPPERVSSIVEAILSLRLRVVAQTRHALPERDGLLHLTESVDHEILFPECRAAVHHGGAGTTAAALRAGIPSVVGWLSADQPLWAAALRDHGAGTGAPLSRLSDTDLELLTADEPYHAAKALAGHIVDPGEAVDAACDEILEAAAGPT</sequence>
<dbReference type="GO" id="GO:0033072">
    <property type="term" value="P:vancomycin biosynthetic process"/>
    <property type="evidence" value="ECO:0007669"/>
    <property type="project" value="UniProtKB-ARBA"/>
</dbReference>
<dbReference type="eggNOG" id="COG1819">
    <property type="taxonomic scope" value="Bacteria"/>
</dbReference>
<dbReference type="Gene3D" id="3.40.50.2000">
    <property type="entry name" value="Glycogen Phosphorylase B"/>
    <property type="match status" value="2"/>
</dbReference>
<feature type="domain" description="Erythromycin biosynthesis protein CIII-like C-terminal" evidence="2">
    <location>
        <begin position="303"/>
        <end position="385"/>
    </location>
</feature>
<dbReference type="RefSeq" id="WP_005207512.1">
    <property type="nucleotide sequence ID" value="NZ_BAFC01000101.1"/>
</dbReference>
<dbReference type="SUPFAM" id="SSF53756">
    <property type="entry name" value="UDP-Glycosyltransferase/glycogen phosphorylase"/>
    <property type="match status" value="1"/>
</dbReference>
<comment type="caution">
    <text evidence="3">The sequence shown here is derived from an EMBL/GenBank/DDBJ whole genome shotgun (WGS) entry which is preliminary data.</text>
</comment>
<organism evidence="3 4">
    <name type="scientific">Gordonia sputi NBRC 100414</name>
    <dbReference type="NCBI Taxonomy" id="1089453"/>
    <lineage>
        <taxon>Bacteria</taxon>
        <taxon>Bacillati</taxon>
        <taxon>Actinomycetota</taxon>
        <taxon>Actinomycetes</taxon>
        <taxon>Mycobacteriales</taxon>
        <taxon>Gordoniaceae</taxon>
        <taxon>Gordonia</taxon>
    </lineage>
</organism>
<protein>
    <submittedName>
        <fullName evidence="3">Putative glycosyltransferase</fullName>
    </submittedName>
</protein>
<evidence type="ECO:0000259" key="1">
    <source>
        <dbReference type="Pfam" id="PF03033"/>
    </source>
</evidence>
<dbReference type="Pfam" id="PF03033">
    <property type="entry name" value="Glyco_transf_28"/>
    <property type="match status" value="1"/>
</dbReference>